<dbReference type="PANTHER" id="PTHR37957">
    <property type="entry name" value="BLR7070 PROTEIN"/>
    <property type="match status" value="1"/>
</dbReference>
<dbReference type="Gene3D" id="2.60.40.3440">
    <property type="match status" value="1"/>
</dbReference>
<proteinExistence type="predicted"/>
<evidence type="ECO:0000259" key="3">
    <source>
        <dbReference type="Pfam" id="PF13449"/>
    </source>
</evidence>
<dbReference type="EMBL" id="SGXD01000005">
    <property type="protein sequence ID" value="RZS80168.1"/>
    <property type="molecule type" value="Genomic_DNA"/>
</dbReference>
<evidence type="ECO:0000256" key="1">
    <source>
        <dbReference type="SAM" id="MobiDB-lite"/>
    </source>
</evidence>
<keyword evidence="2" id="KW-0732">Signal</keyword>
<dbReference type="Pfam" id="PF13449">
    <property type="entry name" value="Phytase-like"/>
    <property type="match status" value="1"/>
</dbReference>
<sequence length="546" mass="56011">MRPSGLTRPLLVLSAASAACLSATCLAGGASAAAPLHAADDSYTVRHAGGLTVSAFSGVLHNDAGPGAQLTSHTDPAKGTLHVAADGSFTYVPQPGATGTDTFTYTVSDAVSLYTTQLAPLATIGGVTVTGGAYGSSLAPVPGTTDQFYGLTDRGPNVDGPGGTKVEPLPGFDPAIAKFRLTSKGLARLREVIPLQDASGRPYDGRVSTEASTGETITDLDGNVLPATPDGYDSEGLVALPDGTFWVSDEYGPYVTHFDKSGRQIGRLSPFDGSLPRELQRRVPNKGMEGLTITSDGSTLVGIMQSALQQTPDLKAKNVVPLRIVTYTLKTGATHEYLYLLHDPKANSGAVSEITAVSPTRFIVDERDGAFPSATGFKRLYTVDVSGATDVGPASTVPGAVYDGADGGLLVGGKTIEEIAGDKGVTATAQAKLAAVGITAGTSTQTLDIDAVLGQLDPTYRFFAHDKVEGVATTDGGRTLVISNDSDFGISGLTGATPPFQLTPKITTAGVQDDGEYLRIDTSRLASSSAVAADHTSTATVTIDLG</sequence>
<dbReference type="SUPFAM" id="SSF75011">
    <property type="entry name" value="3-carboxy-cis,cis-mucoante lactonizing enzyme"/>
    <property type="match status" value="1"/>
</dbReference>
<feature type="chain" id="PRO_5039488629" description="Phytase-like domain-containing protein" evidence="2">
    <location>
        <begin position="39"/>
        <end position="546"/>
    </location>
</feature>
<name>A0A4Q7NB30_9ACTN</name>
<keyword evidence="5" id="KW-1185">Reference proteome</keyword>
<feature type="region of interest" description="Disordered" evidence="1">
    <location>
        <begin position="200"/>
        <end position="223"/>
    </location>
</feature>
<organism evidence="4 5">
    <name type="scientific">Motilibacter rhizosphaerae</name>
    <dbReference type="NCBI Taxonomy" id="598652"/>
    <lineage>
        <taxon>Bacteria</taxon>
        <taxon>Bacillati</taxon>
        <taxon>Actinomycetota</taxon>
        <taxon>Actinomycetes</taxon>
        <taxon>Motilibacterales</taxon>
        <taxon>Motilibacteraceae</taxon>
        <taxon>Motilibacter</taxon>
    </lineage>
</organism>
<dbReference type="AlphaFoldDB" id="A0A4Q7NB30"/>
<dbReference type="InterPro" id="IPR027372">
    <property type="entry name" value="Phytase-like_dom"/>
</dbReference>
<feature type="signal peptide" evidence="2">
    <location>
        <begin position="1"/>
        <end position="38"/>
    </location>
</feature>
<dbReference type="OrthoDB" id="9758957at2"/>
<gene>
    <name evidence="4" type="ORF">EV189_3649</name>
</gene>
<evidence type="ECO:0000313" key="4">
    <source>
        <dbReference type="EMBL" id="RZS80168.1"/>
    </source>
</evidence>
<accession>A0A4Q7NB30</accession>
<protein>
    <recommendedName>
        <fullName evidence="3">Phytase-like domain-containing protein</fullName>
    </recommendedName>
</protein>
<dbReference type="Pfam" id="PF17963">
    <property type="entry name" value="Big_9"/>
    <property type="match status" value="1"/>
</dbReference>
<dbReference type="RefSeq" id="WP_130494369.1">
    <property type="nucleotide sequence ID" value="NZ_SGXD01000005.1"/>
</dbReference>
<evidence type="ECO:0000313" key="5">
    <source>
        <dbReference type="Proteomes" id="UP000293638"/>
    </source>
</evidence>
<feature type="domain" description="Phytase-like" evidence="3">
    <location>
        <begin position="136"/>
        <end position="488"/>
    </location>
</feature>
<evidence type="ECO:0000256" key="2">
    <source>
        <dbReference type="SAM" id="SignalP"/>
    </source>
</evidence>
<dbReference type="PROSITE" id="PS51257">
    <property type="entry name" value="PROKAR_LIPOPROTEIN"/>
    <property type="match status" value="1"/>
</dbReference>
<reference evidence="4 5" key="1">
    <citation type="submission" date="2019-02" db="EMBL/GenBank/DDBJ databases">
        <title>Genomic Encyclopedia of Type Strains, Phase IV (KMG-IV): sequencing the most valuable type-strain genomes for metagenomic binning, comparative biology and taxonomic classification.</title>
        <authorList>
            <person name="Goeker M."/>
        </authorList>
    </citation>
    <scope>NUCLEOTIDE SEQUENCE [LARGE SCALE GENOMIC DNA]</scope>
    <source>
        <strain evidence="4 5">DSM 45622</strain>
    </source>
</reference>
<dbReference type="PANTHER" id="PTHR37957:SF1">
    <property type="entry name" value="PHYTASE-LIKE DOMAIN-CONTAINING PROTEIN"/>
    <property type="match status" value="1"/>
</dbReference>
<comment type="caution">
    <text evidence="4">The sequence shown here is derived from an EMBL/GenBank/DDBJ whole genome shotgun (WGS) entry which is preliminary data.</text>
</comment>
<dbReference type="Proteomes" id="UP000293638">
    <property type="component" value="Unassembled WGS sequence"/>
</dbReference>